<gene>
    <name evidence="1" type="ORF">DKT75_02410</name>
</gene>
<keyword evidence="2" id="KW-1185">Reference proteome</keyword>
<name>A0A317CMK6_9GAMM</name>
<organism evidence="1 2">
    <name type="scientific">Leucothrix arctica</name>
    <dbReference type="NCBI Taxonomy" id="1481894"/>
    <lineage>
        <taxon>Bacteria</taxon>
        <taxon>Pseudomonadati</taxon>
        <taxon>Pseudomonadota</taxon>
        <taxon>Gammaproteobacteria</taxon>
        <taxon>Thiotrichales</taxon>
        <taxon>Thiotrichaceae</taxon>
        <taxon>Leucothrix</taxon>
    </lineage>
</organism>
<proteinExistence type="predicted"/>
<evidence type="ECO:0000313" key="2">
    <source>
        <dbReference type="Proteomes" id="UP000245506"/>
    </source>
</evidence>
<dbReference type="OrthoDB" id="547265at2"/>
<evidence type="ECO:0000313" key="1">
    <source>
        <dbReference type="EMBL" id="PWQ98683.1"/>
    </source>
</evidence>
<dbReference type="AlphaFoldDB" id="A0A317CMK6"/>
<dbReference type="Gene3D" id="3.40.50.300">
    <property type="entry name" value="P-loop containing nucleotide triphosphate hydrolases"/>
    <property type="match status" value="1"/>
</dbReference>
<dbReference type="InterPro" id="IPR027417">
    <property type="entry name" value="P-loop_NTPase"/>
</dbReference>
<protein>
    <recommendedName>
        <fullName evidence="3">Sulfotransferase domain-containing protein</fullName>
    </recommendedName>
</protein>
<dbReference type="PROSITE" id="PS51257">
    <property type="entry name" value="PROKAR_LIPOPROTEIN"/>
    <property type="match status" value="1"/>
</dbReference>
<evidence type="ECO:0008006" key="3">
    <source>
        <dbReference type="Google" id="ProtNLM"/>
    </source>
</evidence>
<dbReference type="RefSeq" id="WP_109821839.1">
    <property type="nucleotide sequence ID" value="NZ_QGKL01000010.1"/>
</dbReference>
<dbReference type="EMBL" id="QGKL01000010">
    <property type="protein sequence ID" value="PWQ98683.1"/>
    <property type="molecule type" value="Genomic_DNA"/>
</dbReference>
<dbReference type="Proteomes" id="UP000245506">
    <property type="component" value="Unassembled WGS sequence"/>
</dbReference>
<reference evidence="1 2" key="1">
    <citation type="submission" date="2018-05" db="EMBL/GenBank/DDBJ databases">
        <title>Leucothrix arctica sp. nov., isolated from Arctic seawater.</title>
        <authorList>
            <person name="Choi A."/>
            <person name="Baek K."/>
        </authorList>
    </citation>
    <scope>NUCLEOTIDE SEQUENCE [LARGE SCALE GENOMIC DNA]</scope>
    <source>
        <strain evidence="1 2">IMCC9719</strain>
    </source>
</reference>
<comment type="caution">
    <text evidence="1">The sequence shown here is derived from an EMBL/GenBank/DDBJ whole genome shotgun (WGS) entry which is preliminary data.</text>
</comment>
<dbReference type="SUPFAM" id="SSF52540">
    <property type="entry name" value="P-loop containing nucleoside triphosphate hydrolases"/>
    <property type="match status" value="1"/>
</dbReference>
<accession>A0A317CMK6</accession>
<sequence>MKNLYIHIGMPKTGSSAIQAFFACNNELLQEVDYCYPWHPGFGQAFQTSAGNATNLHHWIIDEKFEELERAINNIDQKNIILSSEVLFHTARLHPKSFAKALKKFNIKLICYIRKIDDLMDSCVNQLVKNHGMTDYSDLKTIINDHDYSTTLINLSNYIDKKKINIRIYDRSTFTDGDIYQDILEAIEINKNLTISNFKAPEKTINPSLVPEAFELRRHLNSISFNTSNDQIKYDFNGILASYSVEKNKEKFSILTKEERKKTFDLFKEREMNLNKHFFGSENRIFSHITNIEKPKISLDKIGDVLFFIYKKDPRLLFSIIKKTSTSEQSRILLKIFNLYLFEKIDNNDKANIAPLIKPPVLSVLPYNFNSLTYGLSNDTLIENIKYATRIESTGRDPYYSLRTIKLESSTIIIIITMNSNVSGKAQLHYQTNKKPFYGENKFQLKKVSKGYNELKFIIKEDNLNGKFRFDPIMSEGIVDIYNTSIYS</sequence>